<dbReference type="EMBL" id="JBJUIK010000010">
    <property type="protein sequence ID" value="KAL3516409.1"/>
    <property type="molecule type" value="Genomic_DNA"/>
</dbReference>
<evidence type="ECO:0000313" key="1">
    <source>
        <dbReference type="EMBL" id="KAL3516409.1"/>
    </source>
</evidence>
<reference evidence="1 2" key="1">
    <citation type="submission" date="2024-11" db="EMBL/GenBank/DDBJ databases">
        <title>A near-complete genome assembly of Cinchona calisaya.</title>
        <authorList>
            <person name="Lian D.C."/>
            <person name="Zhao X.W."/>
            <person name="Wei L."/>
        </authorList>
    </citation>
    <scope>NUCLEOTIDE SEQUENCE [LARGE SCALE GENOMIC DNA]</scope>
    <source>
        <tissue evidence="1">Nenye</tissue>
    </source>
</reference>
<name>A0ABD2ZBF1_9GENT</name>
<organism evidence="1 2">
    <name type="scientific">Cinchona calisaya</name>
    <dbReference type="NCBI Taxonomy" id="153742"/>
    <lineage>
        <taxon>Eukaryota</taxon>
        <taxon>Viridiplantae</taxon>
        <taxon>Streptophyta</taxon>
        <taxon>Embryophyta</taxon>
        <taxon>Tracheophyta</taxon>
        <taxon>Spermatophyta</taxon>
        <taxon>Magnoliopsida</taxon>
        <taxon>eudicotyledons</taxon>
        <taxon>Gunneridae</taxon>
        <taxon>Pentapetalae</taxon>
        <taxon>asterids</taxon>
        <taxon>lamiids</taxon>
        <taxon>Gentianales</taxon>
        <taxon>Rubiaceae</taxon>
        <taxon>Cinchonoideae</taxon>
        <taxon>Cinchoneae</taxon>
        <taxon>Cinchona</taxon>
    </lineage>
</organism>
<dbReference type="AlphaFoldDB" id="A0ABD2ZBF1"/>
<gene>
    <name evidence="1" type="ORF">ACH5RR_023311</name>
</gene>
<keyword evidence="2" id="KW-1185">Reference proteome</keyword>
<sequence length="98" mass="11168">TEEYIGLKFDPNRSLDLRRARPPTVSLVHQTVHGTNGCICIFCRVLEFFGFYRFLLKIHKGLLQDIITSMQIIAKSFVLPDDKEGAKTKANKIDTSLK</sequence>
<feature type="non-terminal residue" evidence="1">
    <location>
        <position position="1"/>
    </location>
</feature>
<evidence type="ECO:0000313" key="2">
    <source>
        <dbReference type="Proteomes" id="UP001630127"/>
    </source>
</evidence>
<proteinExistence type="predicted"/>
<protein>
    <submittedName>
        <fullName evidence="1">Uncharacterized protein</fullName>
    </submittedName>
</protein>
<accession>A0ABD2ZBF1</accession>
<comment type="caution">
    <text evidence="1">The sequence shown here is derived from an EMBL/GenBank/DDBJ whole genome shotgun (WGS) entry which is preliminary data.</text>
</comment>
<dbReference type="Proteomes" id="UP001630127">
    <property type="component" value="Unassembled WGS sequence"/>
</dbReference>